<dbReference type="PATRIC" id="fig|399739.8.peg.2234"/>
<feature type="chain" id="PRO_5002675396" description="DUF2790 domain-containing protein" evidence="1">
    <location>
        <begin position="20"/>
        <end position="86"/>
    </location>
</feature>
<reference evidence="2" key="1">
    <citation type="submission" date="2007-04" db="EMBL/GenBank/DDBJ databases">
        <title>Complete sequence of Pseudomonas mendocina ymp.</title>
        <authorList>
            <consortium name="US DOE Joint Genome Institute"/>
            <person name="Copeland A."/>
            <person name="Lucas S."/>
            <person name="Lapidus A."/>
            <person name="Barry K."/>
            <person name="Glavina del Rio T."/>
            <person name="Dalin E."/>
            <person name="Tice H."/>
            <person name="Pitluck S."/>
            <person name="Kiss H."/>
            <person name="Brettin T."/>
            <person name="Detter J.C."/>
            <person name="Bruce D."/>
            <person name="Han C."/>
            <person name="Schmutz J."/>
            <person name="Larimer F."/>
            <person name="Land M."/>
            <person name="Hauser L."/>
            <person name="Kyrpides N."/>
            <person name="Mikhailova N."/>
            <person name="Hersman L."/>
            <person name="Dubois J."/>
            <person name="Maurice P."/>
            <person name="Richardson P."/>
        </authorList>
    </citation>
    <scope>NUCLEOTIDE SEQUENCE [LARGE SCALE GENOMIC DNA]</scope>
    <source>
        <strain evidence="2">Ymp</strain>
    </source>
</reference>
<evidence type="ECO:0008006" key="3">
    <source>
        <dbReference type="Google" id="ProtNLM"/>
    </source>
</evidence>
<feature type="signal peptide" evidence="1">
    <location>
        <begin position="1"/>
        <end position="19"/>
    </location>
</feature>
<organism evidence="2">
    <name type="scientific">Ectopseudomonas mendocina (strain ymp)</name>
    <name type="common">Pseudomonas mendocina</name>
    <dbReference type="NCBI Taxonomy" id="399739"/>
    <lineage>
        <taxon>Bacteria</taxon>
        <taxon>Pseudomonadati</taxon>
        <taxon>Pseudomonadota</taxon>
        <taxon>Gammaproteobacteria</taxon>
        <taxon>Pseudomonadales</taxon>
        <taxon>Pseudomonadaceae</taxon>
        <taxon>Ectopseudomonas</taxon>
    </lineage>
</organism>
<dbReference type="Gene3D" id="2.30.140.50">
    <property type="entry name" value="Protein of unknown function DUF2790"/>
    <property type="match status" value="1"/>
</dbReference>
<proteinExistence type="predicted"/>
<sequence>MKSIMSFALGALMTTQAMAAAKASTPAPDAASDYYYGMHLDVARVVSHGEIPNVCRAVPVEMTYEDSQGVQHTIRYQVMGTGCSGG</sequence>
<dbReference type="KEGG" id="pmy:Pmen_2207"/>
<evidence type="ECO:0000313" key="2">
    <source>
        <dbReference type="EMBL" id="ABP84967.1"/>
    </source>
</evidence>
<dbReference type="Pfam" id="PF10976">
    <property type="entry name" value="DUF2790"/>
    <property type="match status" value="1"/>
</dbReference>
<evidence type="ECO:0000256" key="1">
    <source>
        <dbReference type="SAM" id="SignalP"/>
    </source>
</evidence>
<gene>
    <name evidence="2" type="ordered locus">Pmen_2207</name>
</gene>
<dbReference type="AlphaFoldDB" id="A4XUF1"/>
<dbReference type="STRING" id="399739.Pmen_2207"/>
<dbReference type="eggNOG" id="ENOG5031UND">
    <property type="taxonomic scope" value="Bacteria"/>
</dbReference>
<protein>
    <recommendedName>
        <fullName evidence="3">DUF2790 domain-containing protein</fullName>
    </recommendedName>
</protein>
<accession>A4XUF1</accession>
<dbReference type="InterPro" id="IPR021245">
    <property type="entry name" value="DUF2790"/>
</dbReference>
<name>A4XUF1_ECTM1</name>
<keyword evidence="1" id="KW-0732">Signal</keyword>
<dbReference type="HOGENOM" id="CLU_163360_2_1_6"/>
<dbReference type="EMBL" id="CP000680">
    <property type="protein sequence ID" value="ABP84967.1"/>
    <property type="molecule type" value="Genomic_DNA"/>
</dbReference>
<dbReference type="OrthoDB" id="6903763at2"/>